<dbReference type="InterPro" id="IPR014347">
    <property type="entry name" value="Tautomerase/MIF_sf"/>
</dbReference>
<proteinExistence type="inferred from homology"/>
<organism evidence="4 5">
    <name type="scientific">Hahella chejuensis (strain KCTC 2396)</name>
    <dbReference type="NCBI Taxonomy" id="349521"/>
    <lineage>
        <taxon>Bacteria</taxon>
        <taxon>Pseudomonadati</taxon>
        <taxon>Pseudomonadota</taxon>
        <taxon>Gammaproteobacteria</taxon>
        <taxon>Oceanospirillales</taxon>
        <taxon>Hahellaceae</taxon>
        <taxon>Hahella</taxon>
    </lineage>
</organism>
<protein>
    <submittedName>
        <fullName evidence="4">Uncharacterized protein, 4-oxalocrotonate tautomerase-like protein</fullName>
    </submittedName>
</protein>
<dbReference type="HOGENOM" id="CLU_148073_5_3_6"/>
<dbReference type="OrthoDB" id="3395834at2"/>
<dbReference type="RefSeq" id="WP_011395599.1">
    <property type="nucleotide sequence ID" value="NC_007645.1"/>
</dbReference>
<comment type="similarity">
    <text evidence="1">Belongs to the 4-oxalocrotonate tautomerase family.</text>
</comment>
<dbReference type="KEGG" id="hch:HCH_01674"/>
<keyword evidence="2" id="KW-0413">Isomerase</keyword>
<gene>
    <name evidence="4" type="ordered locus">HCH_01674</name>
</gene>
<reference evidence="4 5" key="1">
    <citation type="journal article" date="2005" name="Nucleic Acids Res.">
        <title>Genomic blueprint of Hahella chejuensis, a marine microbe producing an algicidal agent.</title>
        <authorList>
            <person name="Jeong H."/>
            <person name="Yim J.H."/>
            <person name="Lee C."/>
            <person name="Choi S.-H."/>
            <person name="Park Y.K."/>
            <person name="Yoon S.H."/>
            <person name="Hur C.-G."/>
            <person name="Kang H.-Y."/>
            <person name="Kim D."/>
            <person name="Lee H.H."/>
            <person name="Park K.H."/>
            <person name="Park S.-H."/>
            <person name="Park H.-S."/>
            <person name="Lee H.K."/>
            <person name="Oh T.K."/>
            <person name="Kim J.F."/>
        </authorList>
    </citation>
    <scope>NUCLEOTIDE SEQUENCE [LARGE SCALE GENOMIC DNA]</scope>
    <source>
        <strain evidence="4 5">KCTC 2396</strain>
    </source>
</reference>
<dbReference type="AlphaFoldDB" id="Q2SLE7"/>
<feature type="domain" description="4-oxalocrotonate tautomerase-like" evidence="3">
    <location>
        <begin position="2"/>
        <end position="57"/>
    </location>
</feature>
<dbReference type="EMBL" id="CP000155">
    <property type="protein sequence ID" value="ABC28527.1"/>
    <property type="molecule type" value="Genomic_DNA"/>
</dbReference>
<dbReference type="SUPFAM" id="SSF55331">
    <property type="entry name" value="Tautomerase/MIF"/>
    <property type="match status" value="1"/>
</dbReference>
<name>Q2SLE7_HAHCH</name>
<dbReference type="Pfam" id="PF01361">
    <property type="entry name" value="Tautomerase"/>
    <property type="match status" value="1"/>
</dbReference>
<accession>Q2SLE7</accession>
<dbReference type="PANTHER" id="PTHR35530:SF2">
    <property type="entry name" value="BSL4019 PROTEIN"/>
    <property type="match status" value="1"/>
</dbReference>
<sequence>MPVVTIAQSPGRSLEQKRELVKKITDAFVTSYGVKPESVTIFLQDYDDSNWGKAGLLHVDAQAGKDG</sequence>
<dbReference type="eggNOG" id="COG1942">
    <property type="taxonomic scope" value="Bacteria"/>
</dbReference>
<evidence type="ECO:0000256" key="2">
    <source>
        <dbReference type="ARBA" id="ARBA00023235"/>
    </source>
</evidence>
<evidence type="ECO:0000313" key="5">
    <source>
        <dbReference type="Proteomes" id="UP000000238"/>
    </source>
</evidence>
<dbReference type="InterPro" id="IPR004370">
    <property type="entry name" value="4-OT-like_dom"/>
</dbReference>
<evidence type="ECO:0000256" key="1">
    <source>
        <dbReference type="ARBA" id="ARBA00006723"/>
    </source>
</evidence>
<keyword evidence="5" id="KW-1185">Reference proteome</keyword>
<dbReference type="Gene3D" id="3.30.429.10">
    <property type="entry name" value="Macrophage Migration Inhibitory Factor"/>
    <property type="match status" value="1"/>
</dbReference>
<dbReference type="STRING" id="349521.HCH_01674"/>
<dbReference type="Proteomes" id="UP000000238">
    <property type="component" value="Chromosome"/>
</dbReference>
<dbReference type="PANTHER" id="PTHR35530">
    <property type="entry name" value="TAUTOMERASE-RELATED"/>
    <property type="match status" value="1"/>
</dbReference>
<evidence type="ECO:0000313" key="4">
    <source>
        <dbReference type="EMBL" id="ABC28527.1"/>
    </source>
</evidence>
<evidence type="ECO:0000259" key="3">
    <source>
        <dbReference type="Pfam" id="PF01361"/>
    </source>
</evidence>
<dbReference type="GO" id="GO:0016853">
    <property type="term" value="F:isomerase activity"/>
    <property type="evidence" value="ECO:0007669"/>
    <property type="project" value="UniProtKB-KW"/>
</dbReference>